<dbReference type="EMBL" id="CAFBNE010000208">
    <property type="protein sequence ID" value="CAB4971921.1"/>
    <property type="molecule type" value="Genomic_DNA"/>
</dbReference>
<protein>
    <submittedName>
        <fullName evidence="1">Unannotated protein</fullName>
    </submittedName>
</protein>
<proteinExistence type="predicted"/>
<organism evidence="1">
    <name type="scientific">freshwater metagenome</name>
    <dbReference type="NCBI Taxonomy" id="449393"/>
    <lineage>
        <taxon>unclassified sequences</taxon>
        <taxon>metagenomes</taxon>
        <taxon>ecological metagenomes</taxon>
    </lineage>
</organism>
<name>A0A6J7LTY8_9ZZZZ</name>
<sequence length="56" mass="6523">MTNSRDEERQEARISRRDANLAILKDDEVLARWSEGDFRTQIQRAIDDGTYPNDAL</sequence>
<gene>
    <name evidence="1" type="ORF">UFOPK3772_03456</name>
</gene>
<evidence type="ECO:0000313" key="1">
    <source>
        <dbReference type="EMBL" id="CAB4971921.1"/>
    </source>
</evidence>
<dbReference type="AlphaFoldDB" id="A0A6J7LTY8"/>
<reference evidence="1" key="1">
    <citation type="submission" date="2020-05" db="EMBL/GenBank/DDBJ databases">
        <authorList>
            <person name="Chiriac C."/>
            <person name="Salcher M."/>
            <person name="Ghai R."/>
            <person name="Kavagutti S V."/>
        </authorList>
    </citation>
    <scope>NUCLEOTIDE SEQUENCE</scope>
</reference>
<accession>A0A6J7LTY8</accession>